<dbReference type="EMBL" id="JAFBRM010000001">
    <property type="protein sequence ID" value="MBM1712001.1"/>
    <property type="molecule type" value="Genomic_DNA"/>
</dbReference>
<keyword evidence="1" id="KW-1133">Transmembrane helix</keyword>
<name>A0AAE2VUK4_9RHOB</name>
<gene>
    <name evidence="2" type="ORF">JQV55_00330</name>
</gene>
<evidence type="ECO:0000313" key="3">
    <source>
        <dbReference type="Proteomes" id="UP000732193"/>
    </source>
</evidence>
<accession>A0AAE2VUK4</accession>
<evidence type="ECO:0000256" key="1">
    <source>
        <dbReference type="SAM" id="Phobius"/>
    </source>
</evidence>
<sequence>MTSDEYGDEENYIDSLKVLLDMMKGNIALSGVPLALLLSQLRVLLANENLLISIVLTLAVVCLFVATSLSWATSQFGHSLLALDLYHKGDKLPKKGRLYLDFIRSLSSDHELLYSEKTFVNLVKKTVYPIVYLIVFGYLSLFFLFLLVIWQ</sequence>
<keyword evidence="1" id="KW-0472">Membrane</keyword>
<feature type="transmembrane region" description="Helical" evidence="1">
    <location>
        <begin position="27"/>
        <end position="45"/>
    </location>
</feature>
<feature type="transmembrane region" description="Helical" evidence="1">
    <location>
        <begin position="130"/>
        <end position="150"/>
    </location>
</feature>
<dbReference type="Proteomes" id="UP000732193">
    <property type="component" value="Unassembled WGS sequence"/>
</dbReference>
<feature type="transmembrane region" description="Helical" evidence="1">
    <location>
        <begin position="50"/>
        <end position="72"/>
    </location>
</feature>
<proteinExistence type="predicted"/>
<comment type="caution">
    <text evidence="2">The sequence shown here is derived from an EMBL/GenBank/DDBJ whole genome shotgun (WGS) entry which is preliminary data.</text>
</comment>
<reference evidence="2 3" key="1">
    <citation type="submission" date="2021-01" db="EMBL/GenBank/DDBJ databases">
        <title>Diatom-associated Roseobacters Show Island Model of Population Structure.</title>
        <authorList>
            <person name="Qu L."/>
            <person name="Feng X."/>
            <person name="Chen Y."/>
            <person name="Li L."/>
            <person name="Wang X."/>
            <person name="Hu Z."/>
            <person name="Wang H."/>
            <person name="Luo H."/>
        </authorList>
    </citation>
    <scope>NUCLEOTIDE SEQUENCE [LARGE SCALE GENOMIC DNA]</scope>
    <source>
        <strain evidence="2 3">TR60-84</strain>
    </source>
</reference>
<keyword evidence="1" id="KW-0812">Transmembrane</keyword>
<evidence type="ECO:0000313" key="2">
    <source>
        <dbReference type="EMBL" id="MBM1712001.1"/>
    </source>
</evidence>
<protein>
    <submittedName>
        <fullName evidence="2">Uncharacterized protein</fullName>
    </submittedName>
</protein>
<dbReference type="AlphaFoldDB" id="A0AAE2VUK4"/>
<dbReference type="RefSeq" id="WP_203240884.1">
    <property type="nucleotide sequence ID" value="NZ_JAFBRH010000001.1"/>
</dbReference>
<keyword evidence="3" id="KW-1185">Reference proteome</keyword>
<organism evidence="2 3">
    <name type="scientific">Sulfitobacter geojensis</name>
    <dbReference type="NCBI Taxonomy" id="1342299"/>
    <lineage>
        <taxon>Bacteria</taxon>
        <taxon>Pseudomonadati</taxon>
        <taxon>Pseudomonadota</taxon>
        <taxon>Alphaproteobacteria</taxon>
        <taxon>Rhodobacterales</taxon>
        <taxon>Roseobacteraceae</taxon>
        <taxon>Sulfitobacter</taxon>
    </lineage>
</organism>